<keyword evidence="1" id="KW-1133">Transmembrane helix</keyword>
<dbReference type="RefSeq" id="WP_248360268.1">
    <property type="nucleotide sequence ID" value="NZ_AP025591.1"/>
</dbReference>
<evidence type="ECO:0000313" key="3">
    <source>
        <dbReference type="Proteomes" id="UP001162891"/>
    </source>
</evidence>
<name>A0ABM7WSY4_9BACT</name>
<keyword evidence="1" id="KW-0812">Transmembrane</keyword>
<feature type="transmembrane region" description="Helical" evidence="1">
    <location>
        <begin position="119"/>
        <end position="142"/>
    </location>
</feature>
<reference evidence="3" key="1">
    <citation type="journal article" date="2022" name="Int. J. Syst. Evol. Microbiol.">
        <title>Anaeromyxobacter oryzae sp. nov., Anaeromyxobacter diazotrophicus sp. nov. and Anaeromyxobacter paludicola sp. nov., isolated from paddy soils.</title>
        <authorList>
            <person name="Itoh H."/>
            <person name="Xu Z."/>
            <person name="Mise K."/>
            <person name="Masuda Y."/>
            <person name="Ushijima N."/>
            <person name="Hayakawa C."/>
            <person name="Shiratori Y."/>
            <person name="Senoo K."/>
        </authorList>
    </citation>
    <scope>NUCLEOTIDE SEQUENCE [LARGE SCALE GENOMIC DNA]</scope>
    <source>
        <strain evidence="3">Red232</strain>
    </source>
</reference>
<evidence type="ECO:0000256" key="1">
    <source>
        <dbReference type="SAM" id="Phobius"/>
    </source>
</evidence>
<feature type="transmembrane region" description="Helical" evidence="1">
    <location>
        <begin position="46"/>
        <end position="69"/>
    </location>
</feature>
<feature type="transmembrane region" description="Helical" evidence="1">
    <location>
        <begin position="81"/>
        <end position="99"/>
    </location>
</feature>
<dbReference type="EMBL" id="AP025591">
    <property type="protein sequence ID" value="BDG02577.1"/>
    <property type="molecule type" value="Genomic_DNA"/>
</dbReference>
<keyword evidence="3" id="KW-1185">Reference proteome</keyword>
<proteinExistence type="predicted"/>
<sequence>MERSARLLLATSLAGFAAVVGFGTIRASPAHHLLDTPEAVKSFQAFHAHFDALVWLGAAALGAALKVLAASYRGPAWAPRVLAPAYALGAVVFSVSYAVKAVGERFGMRVLARPIAPALASAGGLALLAAAGCAAVIAWGVARPAAAGARAGFALDSVDPPR</sequence>
<dbReference type="Proteomes" id="UP001162891">
    <property type="component" value="Chromosome"/>
</dbReference>
<evidence type="ECO:0000313" key="2">
    <source>
        <dbReference type="EMBL" id="BDG02577.1"/>
    </source>
</evidence>
<keyword evidence="1" id="KW-0472">Membrane</keyword>
<gene>
    <name evidence="2" type="ORF">AMOR_15730</name>
</gene>
<protein>
    <submittedName>
        <fullName evidence="2">Uncharacterized protein</fullName>
    </submittedName>
</protein>
<accession>A0ABM7WSY4</accession>
<organism evidence="2 3">
    <name type="scientific">Anaeromyxobacter oryzae</name>
    <dbReference type="NCBI Taxonomy" id="2918170"/>
    <lineage>
        <taxon>Bacteria</taxon>
        <taxon>Pseudomonadati</taxon>
        <taxon>Myxococcota</taxon>
        <taxon>Myxococcia</taxon>
        <taxon>Myxococcales</taxon>
        <taxon>Cystobacterineae</taxon>
        <taxon>Anaeromyxobacteraceae</taxon>
        <taxon>Anaeromyxobacter</taxon>
    </lineage>
</organism>